<dbReference type="InterPro" id="IPR036396">
    <property type="entry name" value="Cyt_P450_sf"/>
</dbReference>
<evidence type="ECO:0000256" key="6">
    <source>
        <dbReference type="ARBA" id="ARBA00023002"/>
    </source>
</evidence>
<evidence type="ECO:0000256" key="4">
    <source>
        <dbReference type="ARBA" id="ARBA00022617"/>
    </source>
</evidence>
<evidence type="ECO:0000256" key="10">
    <source>
        <dbReference type="RuleBase" id="RU000461"/>
    </source>
</evidence>
<name>A0A8H7C1S6_AGABI</name>
<dbReference type="CDD" id="cd11065">
    <property type="entry name" value="CYP64-like"/>
    <property type="match status" value="1"/>
</dbReference>
<dbReference type="PRINTS" id="PR00463">
    <property type="entry name" value="EP450I"/>
</dbReference>
<dbReference type="Proteomes" id="UP000629468">
    <property type="component" value="Unassembled WGS sequence"/>
</dbReference>
<comment type="caution">
    <text evidence="11">The sequence shown here is derived from an EMBL/GenBank/DDBJ whole genome shotgun (WGS) entry which is preliminary data.</text>
</comment>
<dbReference type="GO" id="GO:0005506">
    <property type="term" value="F:iron ion binding"/>
    <property type="evidence" value="ECO:0007669"/>
    <property type="project" value="InterPro"/>
</dbReference>
<dbReference type="PRINTS" id="PR00385">
    <property type="entry name" value="P450"/>
</dbReference>
<dbReference type="Gene3D" id="1.10.630.10">
    <property type="entry name" value="Cytochrome P450"/>
    <property type="match status" value="1"/>
</dbReference>
<evidence type="ECO:0008006" key="13">
    <source>
        <dbReference type="Google" id="ProtNLM"/>
    </source>
</evidence>
<dbReference type="InterPro" id="IPR050364">
    <property type="entry name" value="Cytochrome_P450_fung"/>
</dbReference>
<dbReference type="InterPro" id="IPR017972">
    <property type="entry name" value="Cyt_P450_CS"/>
</dbReference>
<proteinExistence type="inferred from homology"/>
<evidence type="ECO:0000256" key="5">
    <source>
        <dbReference type="ARBA" id="ARBA00022723"/>
    </source>
</evidence>
<organism evidence="11 12">
    <name type="scientific">Agaricus bisporus var. burnettii</name>
    <dbReference type="NCBI Taxonomy" id="192524"/>
    <lineage>
        <taxon>Eukaryota</taxon>
        <taxon>Fungi</taxon>
        <taxon>Dikarya</taxon>
        <taxon>Basidiomycota</taxon>
        <taxon>Agaricomycotina</taxon>
        <taxon>Agaricomycetes</taxon>
        <taxon>Agaricomycetidae</taxon>
        <taxon>Agaricales</taxon>
        <taxon>Agaricineae</taxon>
        <taxon>Agaricaceae</taxon>
        <taxon>Agaricus</taxon>
    </lineage>
</organism>
<keyword evidence="8 10" id="KW-0503">Monooxygenase</keyword>
<dbReference type="PANTHER" id="PTHR46300">
    <property type="entry name" value="P450, PUTATIVE (EUROFUNG)-RELATED-RELATED"/>
    <property type="match status" value="1"/>
</dbReference>
<comment type="cofactor">
    <cofactor evidence="1 9">
        <name>heme</name>
        <dbReference type="ChEBI" id="CHEBI:30413"/>
    </cofactor>
</comment>
<protein>
    <recommendedName>
        <fullName evidence="13">Cytochrome P450</fullName>
    </recommendedName>
</protein>
<keyword evidence="7 9" id="KW-0408">Iron</keyword>
<dbReference type="PANTHER" id="PTHR46300:SF7">
    <property type="entry name" value="P450, PUTATIVE (EUROFUNG)-RELATED"/>
    <property type="match status" value="1"/>
</dbReference>
<evidence type="ECO:0000313" key="12">
    <source>
        <dbReference type="Proteomes" id="UP000629468"/>
    </source>
</evidence>
<comment type="pathway">
    <text evidence="2">Secondary metabolite biosynthesis.</text>
</comment>
<gene>
    <name evidence="11" type="ORF">Agabi119p4_11092</name>
</gene>
<keyword evidence="4 9" id="KW-0349">Heme</keyword>
<dbReference type="AlphaFoldDB" id="A0A8H7C1S6"/>
<evidence type="ECO:0000256" key="1">
    <source>
        <dbReference type="ARBA" id="ARBA00001971"/>
    </source>
</evidence>
<evidence type="ECO:0000256" key="9">
    <source>
        <dbReference type="PIRSR" id="PIRSR602401-1"/>
    </source>
</evidence>
<evidence type="ECO:0000256" key="7">
    <source>
        <dbReference type="ARBA" id="ARBA00023004"/>
    </source>
</evidence>
<dbReference type="PROSITE" id="PS00086">
    <property type="entry name" value="CYTOCHROME_P450"/>
    <property type="match status" value="1"/>
</dbReference>
<evidence type="ECO:0000256" key="3">
    <source>
        <dbReference type="ARBA" id="ARBA00010617"/>
    </source>
</evidence>
<dbReference type="GO" id="GO:0016705">
    <property type="term" value="F:oxidoreductase activity, acting on paired donors, with incorporation or reduction of molecular oxygen"/>
    <property type="evidence" value="ECO:0007669"/>
    <property type="project" value="InterPro"/>
</dbReference>
<dbReference type="EMBL" id="JABXXO010000015">
    <property type="protein sequence ID" value="KAF7760416.1"/>
    <property type="molecule type" value="Genomic_DNA"/>
</dbReference>
<feature type="binding site" description="axial binding residue" evidence="9">
    <location>
        <position position="281"/>
    </location>
    <ligand>
        <name>heme</name>
        <dbReference type="ChEBI" id="CHEBI:30413"/>
    </ligand>
    <ligandPart>
        <name>Fe</name>
        <dbReference type="ChEBI" id="CHEBI:18248"/>
    </ligandPart>
</feature>
<comment type="similarity">
    <text evidence="3 10">Belongs to the cytochrome P450 family.</text>
</comment>
<dbReference type="SUPFAM" id="SSF48264">
    <property type="entry name" value="Cytochrome P450"/>
    <property type="match status" value="1"/>
</dbReference>
<evidence type="ECO:0000256" key="8">
    <source>
        <dbReference type="ARBA" id="ARBA00023033"/>
    </source>
</evidence>
<dbReference type="InterPro" id="IPR001128">
    <property type="entry name" value="Cyt_P450"/>
</dbReference>
<evidence type="ECO:0000256" key="2">
    <source>
        <dbReference type="ARBA" id="ARBA00005179"/>
    </source>
</evidence>
<dbReference type="GO" id="GO:0004497">
    <property type="term" value="F:monooxygenase activity"/>
    <property type="evidence" value="ECO:0007669"/>
    <property type="project" value="UniProtKB-KW"/>
</dbReference>
<dbReference type="GO" id="GO:0020037">
    <property type="term" value="F:heme binding"/>
    <property type="evidence" value="ECO:0007669"/>
    <property type="project" value="InterPro"/>
</dbReference>
<keyword evidence="6 10" id="KW-0560">Oxidoreductase</keyword>
<dbReference type="InterPro" id="IPR002401">
    <property type="entry name" value="Cyt_P450_E_grp-I"/>
</dbReference>
<sequence>MKSPDEFNEWIQFSTASSIMEIIYGLHIKRDDPYVGNVEKALQGINQAGVPGTFLVETFPVMRHIPSWLPGVGWKRRALYWRDVNREVRLKPFNLIRGQVNEGNAPPSICRTLIKDLNESVSPDQVVKEDIAIDTCAVSFVGASETTLAATRVFFLAMRLYPEVQRKGQAELDQVLNRRLPELNDSPNLPYINAIVKETLRWHPVAPFSIPHVATDANEYNGYYIPKRTIVIGNAWSLLHDPEVYNDPGDYIPDRFLKDGQPDDSIRDPSIAAFGYGRRICPGWYFGLDSLFLIIAHTLAVFDIKLALDEHGNEIQVKADFTSGLSSQPVPFQCSIKPRSEAAAALIRNSELVE</sequence>
<dbReference type="Pfam" id="PF00067">
    <property type="entry name" value="p450"/>
    <property type="match status" value="1"/>
</dbReference>
<reference evidence="11 12" key="1">
    <citation type="journal article" name="Sci. Rep.">
        <title>Telomere-to-telomere assembled and centromere annotated genomes of the two main subspecies of the button mushroom Agaricus bisporus reveal especially polymorphic chromosome ends.</title>
        <authorList>
            <person name="Sonnenberg A.S.M."/>
            <person name="Sedaghat-Telgerd N."/>
            <person name="Lavrijssen B."/>
            <person name="Ohm R.A."/>
            <person name="Hendrickx P.M."/>
            <person name="Scholtmeijer K."/>
            <person name="Baars J.J.P."/>
            <person name="van Peer A."/>
        </authorList>
    </citation>
    <scope>NUCLEOTIDE SEQUENCE [LARGE SCALE GENOMIC DNA]</scope>
    <source>
        <strain evidence="11 12">H119_p4</strain>
    </source>
</reference>
<evidence type="ECO:0000313" key="11">
    <source>
        <dbReference type="EMBL" id="KAF7760416.1"/>
    </source>
</evidence>
<keyword evidence="5 9" id="KW-0479">Metal-binding</keyword>
<accession>A0A8H7C1S6</accession>